<dbReference type="EMBL" id="LPVY01000013">
    <property type="protein sequence ID" value="KZB64043.1"/>
    <property type="molecule type" value="Genomic_DNA"/>
</dbReference>
<evidence type="ECO:0000313" key="3">
    <source>
        <dbReference type="Proteomes" id="UP000076335"/>
    </source>
</evidence>
<comment type="caution">
    <text evidence="2">The sequence shown here is derived from an EMBL/GenBank/DDBJ whole genome shotgun (WGS) entry which is preliminary data.</text>
</comment>
<evidence type="ECO:0000313" key="2">
    <source>
        <dbReference type="EMBL" id="KZB64043.1"/>
    </source>
</evidence>
<feature type="transmembrane region" description="Helical" evidence="1">
    <location>
        <begin position="70"/>
        <end position="95"/>
    </location>
</feature>
<reference evidence="2 3" key="1">
    <citation type="submission" date="2015-12" db="EMBL/GenBank/DDBJ databases">
        <title>Genome sequence of Thalassospira lucentensis MCCC 1A02072.</title>
        <authorList>
            <person name="Lu L."/>
            <person name="Lai Q."/>
            <person name="Shao Z."/>
            <person name="Qian P."/>
        </authorList>
    </citation>
    <scope>NUCLEOTIDE SEQUENCE [LARGE SCALE GENOMIC DNA]</scope>
    <source>
        <strain evidence="2 3">MCCC 1A02072</strain>
    </source>
</reference>
<keyword evidence="1" id="KW-1133">Transmembrane helix</keyword>
<sequence>MLIGAIMKADRITVWGKAVGDMSLTELDEYVAYLRTLRSQMYGVNLSASEVNSYLMMAISEKNSRNAGRLASWAIGISAASMVISMIGILVSVSIST</sequence>
<keyword evidence="1" id="KW-0812">Transmembrane</keyword>
<accession>A0A154L4K4</accession>
<protein>
    <submittedName>
        <fullName evidence="2">Uncharacterized protein</fullName>
    </submittedName>
</protein>
<organism evidence="2 3">
    <name type="scientific">Thalassospira lucentensis</name>
    <dbReference type="NCBI Taxonomy" id="168935"/>
    <lineage>
        <taxon>Bacteria</taxon>
        <taxon>Pseudomonadati</taxon>
        <taxon>Pseudomonadota</taxon>
        <taxon>Alphaproteobacteria</taxon>
        <taxon>Rhodospirillales</taxon>
        <taxon>Thalassospiraceae</taxon>
        <taxon>Thalassospira</taxon>
    </lineage>
</organism>
<proteinExistence type="predicted"/>
<gene>
    <name evidence="2" type="ORF">AUP42_19815</name>
</gene>
<name>A0A154L4K4_9PROT</name>
<dbReference type="AlphaFoldDB" id="A0A154L4K4"/>
<dbReference type="Proteomes" id="UP000076335">
    <property type="component" value="Unassembled WGS sequence"/>
</dbReference>
<evidence type="ECO:0000256" key="1">
    <source>
        <dbReference type="SAM" id="Phobius"/>
    </source>
</evidence>
<keyword evidence="1" id="KW-0472">Membrane</keyword>